<proteinExistence type="predicted"/>
<reference evidence="1" key="1">
    <citation type="journal article" date="2021" name="New Phytol.">
        <title>Evolutionary innovations through gain and loss of genes in the ectomycorrhizal Boletales.</title>
        <authorList>
            <person name="Wu G."/>
            <person name="Miyauchi S."/>
            <person name="Morin E."/>
            <person name="Kuo A."/>
            <person name="Drula E."/>
            <person name="Varga T."/>
            <person name="Kohler A."/>
            <person name="Feng B."/>
            <person name="Cao Y."/>
            <person name="Lipzen A."/>
            <person name="Daum C."/>
            <person name="Hundley H."/>
            <person name="Pangilinan J."/>
            <person name="Johnson J."/>
            <person name="Barry K."/>
            <person name="LaButti K."/>
            <person name="Ng V."/>
            <person name="Ahrendt S."/>
            <person name="Min B."/>
            <person name="Choi I.G."/>
            <person name="Park H."/>
            <person name="Plett J.M."/>
            <person name="Magnuson J."/>
            <person name="Spatafora J.W."/>
            <person name="Nagy L.G."/>
            <person name="Henrissat B."/>
            <person name="Grigoriev I.V."/>
            <person name="Yang Z.L."/>
            <person name="Xu J."/>
            <person name="Martin F.M."/>
        </authorList>
    </citation>
    <scope>NUCLEOTIDE SEQUENCE</scope>
    <source>
        <strain evidence="1">ATCC 28755</strain>
    </source>
</reference>
<sequence>MSREEDVPHFIFTEEPLGLPASEGFGYFQGDPGCSLGPDLRFKLETKLGYGTTSSVWLARDLQNNDCVAIKMLNGCATQLNREDKLQELKVLQRFSFNSPSPLPVETSIHSTRLLTHFYHPGIETDNREHLCLVMKLMGPNIHAIRERLPAYGYLALLTLTTDDITPLGLRPPEIVLGGEWNESVDIWTYGCIEFPEKNAKEEDVLLYQMISFCGEFFSPEFLQRCSRSREYFNTDCKPKKFDRFSRRTFQECISCSKFPFSEEDIERAAAFMHRCLRLDPKDRATAMDLLEDQWLAS</sequence>
<comment type="caution">
    <text evidence="1">The sequence shown here is derived from an EMBL/GenBank/DDBJ whole genome shotgun (WGS) entry which is preliminary data.</text>
</comment>
<evidence type="ECO:0000313" key="1">
    <source>
        <dbReference type="EMBL" id="KAH7904191.1"/>
    </source>
</evidence>
<evidence type="ECO:0000313" key="2">
    <source>
        <dbReference type="Proteomes" id="UP000790377"/>
    </source>
</evidence>
<keyword evidence="2" id="KW-1185">Reference proteome</keyword>
<dbReference type="EMBL" id="MU268573">
    <property type="protein sequence ID" value="KAH7904191.1"/>
    <property type="molecule type" value="Genomic_DNA"/>
</dbReference>
<protein>
    <submittedName>
        <fullName evidence="1">Kinase-like domain-containing protein</fullName>
    </submittedName>
</protein>
<organism evidence="1 2">
    <name type="scientific">Hygrophoropsis aurantiaca</name>
    <dbReference type="NCBI Taxonomy" id="72124"/>
    <lineage>
        <taxon>Eukaryota</taxon>
        <taxon>Fungi</taxon>
        <taxon>Dikarya</taxon>
        <taxon>Basidiomycota</taxon>
        <taxon>Agaricomycotina</taxon>
        <taxon>Agaricomycetes</taxon>
        <taxon>Agaricomycetidae</taxon>
        <taxon>Boletales</taxon>
        <taxon>Coniophorineae</taxon>
        <taxon>Hygrophoropsidaceae</taxon>
        <taxon>Hygrophoropsis</taxon>
    </lineage>
</organism>
<accession>A0ACB7ZSS2</accession>
<gene>
    <name evidence="1" type="ORF">BJ138DRAFT_1119647</name>
</gene>
<dbReference type="Proteomes" id="UP000790377">
    <property type="component" value="Unassembled WGS sequence"/>
</dbReference>
<name>A0ACB7ZSS2_9AGAM</name>